<evidence type="ECO:0000256" key="1">
    <source>
        <dbReference type="ARBA" id="ARBA00022485"/>
    </source>
</evidence>
<evidence type="ECO:0000256" key="4">
    <source>
        <dbReference type="ARBA" id="ARBA00023014"/>
    </source>
</evidence>
<dbReference type="PANTHER" id="PTHR43177">
    <property type="entry name" value="PROTEIN NRFC"/>
    <property type="match status" value="1"/>
</dbReference>
<dbReference type="Proteomes" id="UP000320813">
    <property type="component" value="Unassembled WGS sequence"/>
</dbReference>
<evidence type="ECO:0000313" key="6">
    <source>
        <dbReference type="EMBL" id="RZD14419.1"/>
    </source>
</evidence>
<dbReference type="AlphaFoldDB" id="A0A519BAU8"/>
<keyword evidence="3" id="KW-0408">Iron</keyword>
<evidence type="ECO:0000256" key="3">
    <source>
        <dbReference type="ARBA" id="ARBA00023004"/>
    </source>
</evidence>
<dbReference type="GO" id="GO:0051539">
    <property type="term" value="F:4 iron, 4 sulfur cluster binding"/>
    <property type="evidence" value="ECO:0007669"/>
    <property type="project" value="UniProtKB-KW"/>
</dbReference>
<feature type="domain" description="4Fe-4S ferredoxin-type" evidence="5">
    <location>
        <begin position="29"/>
        <end position="59"/>
    </location>
</feature>
<protein>
    <submittedName>
        <fullName evidence="6">4Fe-4S dicluster domain-containing protein</fullName>
    </submittedName>
</protein>
<organism evidence="6 7">
    <name type="scientific">Candidatus Acidulodesulfobacterium ferriphilum</name>
    <dbReference type="NCBI Taxonomy" id="2597223"/>
    <lineage>
        <taxon>Bacteria</taxon>
        <taxon>Deltaproteobacteria</taxon>
        <taxon>Candidatus Acidulodesulfobacterales</taxon>
        <taxon>Candidatus Acidulodesulfobacterium</taxon>
    </lineage>
</organism>
<accession>A0A519BAU8</accession>
<dbReference type="GO" id="GO:0046872">
    <property type="term" value="F:metal ion binding"/>
    <property type="evidence" value="ECO:0007669"/>
    <property type="project" value="UniProtKB-KW"/>
</dbReference>
<sequence>MRTIENPHNLPIWHDNFYTIKDSKPKHHWAMVMDLRKCVGCQACVIACKSENNVPLTVFRTVVQVMETGHMVPDKDGIVVTDEGNFTPDTKRFNLPRMCNHCDHPSCVEVCPVKATFKRQDGIVLIDYNVCIGCGTCLQACPYDMRFFNPVQHTADKCTFCVHRIDRGLMPACVTSCVGRARKFGDLNDPKTEVSRLIAGYPTSKLKISTGNDPQVFYIDLNGMLVDPTNPEEVKMVYTYAMSFNTTAYQKLGGTAVLPIVEEMEDPYKD</sequence>
<dbReference type="InterPro" id="IPR017900">
    <property type="entry name" value="4Fe4S_Fe_S_CS"/>
</dbReference>
<reference evidence="6 7" key="1">
    <citation type="submission" date="2019-01" db="EMBL/GenBank/DDBJ databases">
        <title>Insights into ecological role of a new deltaproteobacterial order Candidatus Sinidesulfobacterales (Sva0485) by metagenomics and metatranscriptomics.</title>
        <authorList>
            <person name="Tan S."/>
            <person name="Liu J."/>
            <person name="Fang Y."/>
            <person name="Hedlund B.P."/>
            <person name="Lian Z.H."/>
            <person name="Huang L.Y."/>
            <person name="Li J.T."/>
            <person name="Huang L.N."/>
            <person name="Li W.J."/>
            <person name="Jiang H.C."/>
            <person name="Dong H.L."/>
            <person name="Shu W.S."/>
        </authorList>
    </citation>
    <scope>NUCLEOTIDE SEQUENCE [LARGE SCALE GENOMIC DNA]</scope>
    <source>
        <strain evidence="6">AP3</strain>
    </source>
</reference>
<dbReference type="PROSITE" id="PS00198">
    <property type="entry name" value="4FE4S_FER_1"/>
    <property type="match status" value="1"/>
</dbReference>
<dbReference type="InterPro" id="IPR050954">
    <property type="entry name" value="ET_IronSulfur_Cluster-Binding"/>
</dbReference>
<dbReference type="Pfam" id="PF13247">
    <property type="entry name" value="Fer4_11"/>
    <property type="match status" value="1"/>
</dbReference>
<dbReference type="CDD" id="cd10551">
    <property type="entry name" value="PsrB"/>
    <property type="match status" value="1"/>
</dbReference>
<dbReference type="PROSITE" id="PS51379">
    <property type="entry name" value="4FE4S_FER_2"/>
    <property type="match status" value="3"/>
</dbReference>
<dbReference type="EMBL" id="SGBD01000003">
    <property type="protein sequence ID" value="RZD14419.1"/>
    <property type="molecule type" value="Genomic_DNA"/>
</dbReference>
<feature type="domain" description="4Fe-4S ferredoxin-type" evidence="5">
    <location>
        <begin position="122"/>
        <end position="151"/>
    </location>
</feature>
<keyword evidence="2" id="KW-0479">Metal-binding</keyword>
<comment type="caution">
    <text evidence="6">The sequence shown here is derived from an EMBL/GenBank/DDBJ whole genome shotgun (WGS) entry which is preliminary data.</text>
</comment>
<gene>
    <name evidence="6" type="ORF">EVJ47_07015</name>
</gene>
<evidence type="ECO:0000259" key="5">
    <source>
        <dbReference type="PROSITE" id="PS51379"/>
    </source>
</evidence>
<keyword evidence="4" id="KW-0411">Iron-sulfur</keyword>
<feature type="domain" description="4Fe-4S ferredoxin-type" evidence="5">
    <location>
        <begin position="89"/>
        <end position="121"/>
    </location>
</feature>
<name>A0A519BAU8_9DELT</name>
<dbReference type="Gene3D" id="3.30.70.20">
    <property type="match status" value="2"/>
</dbReference>
<evidence type="ECO:0000256" key="2">
    <source>
        <dbReference type="ARBA" id="ARBA00022723"/>
    </source>
</evidence>
<dbReference type="PANTHER" id="PTHR43177:SF9">
    <property type="entry name" value="PROTEIN NRFC"/>
    <property type="match status" value="1"/>
</dbReference>
<keyword evidence="1" id="KW-0004">4Fe-4S</keyword>
<proteinExistence type="predicted"/>
<evidence type="ECO:0000313" key="7">
    <source>
        <dbReference type="Proteomes" id="UP000320813"/>
    </source>
</evidence>
<dbReference type="InterPro" id="IPR017896">
    <property type="entry name" value="4Fe4S_Fe-S-bd"/>
</dbReference>
<dbReference type="SUPFAM" id="SSF54862">
    <property type="entry name" value="4Fe-4S ferredoxins"/>
    <property type="match status" value="1"/>
</dbReference>